<dbReference type="InterPro" id="IPR013149">
    <property type="entry name" value="ADH-like_C"/>
</dbReference>
<evidence type="ECO:0000313" key="4">
    <source>
        <dbReference type="Proteomes" id="UP001499938"/>
    </source>
</evidence>
<organism evidence="3 4">
    <name type="scientific">Nostocoides veronense</name>
    <dbReference type="NCBI Taxonomy" id="330836"/>
    <lineage>
        <taxon>Bacteria</taxon>
        <taxon>Bacillati</taxon>
        <taxon>Actinomycetota</taxon>
        <taxon>Actinomycetes</taxon>
        <taxon>Micrococcales</taxon>
        <taxon>Intrasporangiaceae</taxon>
        <taxon>Nostocoides</taxon>
    </lineage>
</organism>
<name>A0ABN2LE78_9MICO</name>
<dbReference type="SUPFAM" id="SSF51735">
    <property type="entry name" value="NAD(P)-binding Rossmann-fold domains"/>
    <property type="match status" value="1"/>
</dbReference>
<keyword evidence="4" id="KW-1185">Reference proteome</keyword>
<feature type="domain" description="Enoyl reductase (ER)" evidence="2">
    <location>
        <begin position="28"/>
        <end position="338"/>
    </location>
</feature>
<dbReference type="Gene3D" id="3.40.50.720">
    <property type="entry name" value="NAD(P)-binding Rossmann-like Domain"/>
    <property type="match status" value="1"/>
</dbReference>
<evidence type="ECO:0000313" key="3">
    <source>
        <dbReference type="EMBL" id="GAA1785543.1"/>
    </source>
</evidence>
<dbReference type="InterPro" id="IPR013154">
    <property type="entry name" value="ADH-like_N"/>
</dbReference>
<reference evidence="3 4" key="1">
    <citation type="journal article" date="2019" name="Int. J. Syst. Evol. Microbiol.">
        <title>The Global Catalogue of Microorganisms (GCM) 10K type strain sequencing project: providing services to taxonomists for standard genome sequencing and annotation.</title>
        <authorList>
            <consortium name="The Broad Institute Genomics Platform"/>
            <consortium name="The Broad Institute Genome Sequencing Center for Infectious Disease"/>
            <person name="Wu L."/>
            <person name="Ma J."/>
        </authorList>
    </citation>
    <scope>NUCLEOTIDE SEQUENCE [LARGE SCALE GENOMIC DNA]</scope>
    <source>
        <strain evidence="3 4">JCM 15592</strain>
    </source>
</reference>
<gene>
    <name evidence="3" type="ORF">GCM10009811_08330</name>
</gene>
<dbReference type="PANTHER" id="PTHR11695:SF294">
    <property type="entry name" value="RETICULON-4-INTERACTING PROTEIN 1, MITOCHONDRIAL"/>
    <property type="match status" value="1"/>
</dbReference>
<protein>
    <submittedName>
        <fullName evidence="3">NAD(P)-dependent alcohol dehydrogenase</fullName>
    </submittedName>
</protein>
<dbReference type="RefSeq" id="WP_344081774.1">
    <property type="nucleotide sequence ID" value="NZ_BAAAPO010000015.1"/>
</dbReference>
<sequence length="341" mass="35122">MTAYSPGADLTAQPLPSTMRAATRSDYGSTERVVVDRVDRPEPGATEVLIHVAAAGLDRATVHLLEGKPYLARLAFGVRRPRQAVLGQQVAGRIVAVGSAVTGRAVGERVFGTASGAFAEYAVAKEATIAPTPVQLSDDIAATLGVSGVTAYAAVVGRARVQAGQRVLILGASGAVGTYAVQLASQLGADVTGVCSASKRDLVRSFGAKLAVDYAGLSLADLPDTYDAIIDIAGNRPLRKLRSALAADGILVIVGGEAGGSLLGGIERNLFASLVNRFTTQRLGWLFASPTTENLALLADALVSGNLQPPLDRCVDLAGLGPGIEDMQQGRLRGHVIVHPG</sequence>
<proteinExistence type="predicted"/>
<dbReference type="PANTHER" id="PTHR11695">
    <property type="entry name" value="ALCOHOL DEHYDROGENASE RELATED"/>
    <property type="match status" value="1"/>
</dbReference>
<dbReference type="InterPro" id="IPR036291">
    <property type="entry name" value="NAD(P)-bd_dom_sf"/>
</dbReference>
<feature type="region of interest" description="Disordered" evidence="1">
    <location>
        <begin position="1"/>
        <end position="26"/>
    </location>
</feature>
<dbReference type="Pfam" id="PF00107">
    <property type="entry name" value="ADH_zinc_N"/>
    <property type="match status" value="1"/>
</dbReference>
<dbReference type="CDD" id="cd08267">
    <property type="entry name" value="MDR1"/>
    <property type="match status" value="1"/>
</dbReference>
<dbReference type="SMART" id="SM00829">
    <property type="entry name" value="PKS_ER"/>
    <property type="match status" value="1"/>
</dbReference>
<evidence type="ECO:0000259" key="2">
    <source>
        <dbReference type="SMART" id="SM00829"/>
    </source>
</evidence>
<dbReference type="EMBL" id="BAAAPO010000015">
    <property type="protein sequence ID" value="GAA1785543.1"/>
    <property type="molecule type" value="Genomic_DNA"/>
</dbReference>
<dbReference type="InterPro" id="IPR011032">
    <property type="entry name" value="GroES-like_sf"/>
</dbReference>
<accession>A0ABN2LE78</accession>
<dbReference type="InterPro" id="IPR020843">
    <property type="entry name" value="ER"/>
</dbReference>
<dbReference type="SUPFAM" id="SSF50129">
    <property type="entry name" value="GroES-like"/>
    <property type="match status" value="1"/>
</dbReference>
<comment type="caution">
    <text evidence="3">The sequence shown here is derived from an EMBL/GenBank/DDBJ whole genome shotgun (WGS) entry which is preliminary data.</text>
</comment>
<dbReference type="Pfam" id="PF08240">
    <property type="entry name" value="ADH_N"/>
    <property type="match status" value="1"/>
</dbReference>
<dbReference type="Gene3D" id="3.90.180.10">
    <property type="entry name" value="Medium-chain alcohol dehydrogenases, catalytic domain"/>
    <property type="match status" value="1"/>
</dbReference>
<evidence type="ECO:0000256" key="1">
    <source>
        <dbReference type="SAM" id="MobiDB-lite"/>
    </source>
</evidence>
<dbReference type="InterPro" id="IPR050700">
    <property type="entry name" value="YIM1/Zinc_Alcohol_DH_Fams"/>
</dbReference>
<dbReference type="Proteomes" id="UP001499938">
    <property type="component" value="Unassembled WGS sequence"/>
</dbReference>